<dbReference type="SUPFAM" id="SSF46894">
    <property type="entry name" value="C-terminal effector domain of the bipartite response regulators"/>
    <property type="match status" value="1"/>
</dbReference>
<dbReference type="PROSITE" id="PS50110">
    <property type="entry name" value="RESPONSE_REGULATORY"/>
    <property type="match status" value="1"/>
</dbReference>
<keyword evidence="4" id="KW-0804">Transcription</keyword>
<dbReference type="Gene3D" id="3.40.50.2300">
    <property type="match status" value="1"/>
</dbReference>
<dbReference type="InterPro" id="IPR011006">
    <property type="entry name" value="CheY-like_superfamily"/>
</dbReference>
<evidence type="ECO:0000313" key="10">
    <source>
        <dbReference type="Proteomes" id="UP001240447"/>
    </source>
</evidence>
<dbReference type="InterPro" id="IPR039420">
    <property type="entry name" value="WalR-like"/>
</dbReference>
<dbReference type="Gene3D" id="1.10.10.10">
    <property type="entry name" value="Winged helix-like DNA-binding domain superfamily/Winged helix DNA-binding domain"/>
    <property type="match status" value="1"/>
</dbReference>
<feature type="DNA-binding region" description="OmpR/PhoB-type" evidence="6">
    <location>
        <begin position="135"/>
        <end position="234"/>
    </location>
</feature>
<feature type="domain" description="OmpR/PhoB-type" evidence="8">
    <location>
        <begin position="135"/>
        <end position="234"/>
    </location>
</feature>
<dbReference type="InterPro" id="IPR036388">
    <property type="entry name" value="WH-like_DNA-bd_sf"/>
</dbReference>
<dbReference type="InterPro" id="IPR001789">
    <property type="entry name" value="Sig_transdc_resp-reg_receiver"/>
</dbReference>
<comment type="caution">
    <text evidence="9">The sequence shown here is derived from an EMBL/GenBank/DDBJ whole genome shotgun (WGS) entry which is preliminary data.</text>
</comment>
<dbReference type="Gene3D" id="6.10.250.690">
    <property type="match status" value="1"/>
</dbReference>
<evidence type="ECO:0000256" key="4">
    <source>
        <dbReference type="ARBA" id="ARBA00023163"/>
    </source>
</evidence>
<keyword evidence="3 6" id="KW-0238">DNA-binding</keyword>
<dbReference type="Pfam" id="PF00486">
    <property type="entry name" value="Trans_reg_C"/>
    <property type="match status" value="1"/>
</dbReference>
<dbReference type="EMBL" id="JAUSQM010000001">
    <property type="protein sequence ID" value="MDP9821104.1"/>
    <property type="molecule type" value="Genomic_DNA"/>
</dbReference>
<dbReference type="PANTHER" id="PTHR48111">
    <property type="entry name" value="REGULATOR OF RPOS"/>
    <property type="match status" value="1"/>
</dbReference>
<organism evidence="9 10">
    <name type="scientific">Nocardioides massiliensis</name>
    <dbReference type="NCBI Taxonomy" id="1325935"/>
    <lineage>
        <taxon>Bacteria</taxon>
        <taxon>Bacillati</taxon>
        <taxon>Actinomycetota</taxon>
        <taxon>Actinomycetes</taxon>
        <taxon>Propionibacteriales</taxon>
        <taxon>Nocardioidaceae</taxon>
        <taxon>Nocardioides</taxon>
    </lineage>
</organism>
<sequence length="237" mass="26369">MEHRTALVVEDDADVGELVGSVLAQVGFDVRVAGDGESALRSFDEHEPDLVTLDLNLPGFDGIELCRRIRRHSSAYMIMLTARAEEADRLMGLEVGADDYMTKPFSTRELRARVSALYRRPPVLEGLERSRADRDGVIEGGGGLVVHATRRDARIDGTVLPLTRTEFDLLHWLARHGGVVQDRATLVREIWHGEESPGHLVDVHVANLRRKLRAHAPAANWIRTVRGIGYRFDPVGS</sequence>
<dbReference type="SUPFAM" id="SSF52172">
    <property type="entry name" value="CheY-like"/>
    <property type="match status" value="1"/>
</dbReference>
<evidence type="ECO:0000259" key="8">
    <source>
        <dbReference type="PROSITE" id="PS51755"/>
    </source>
</evidence>
<evidence type="ECO:0000256" key="6">
    <source>
        <dbReference type="PROSITE-ProRule" id="PRU01091"/>
    </source>
</evidence>
<evidence type="ECO:0000256" key="5">
    <source>
        <dbReference type="PROSITE-ProRule" id="PRU00169"/>
    </source>
</evidence>
<evidence type="ECO:0000256" key="3">
    <source>
        <dbReference type="ARBA" id="ARBA00023125"/>
    </source>
</evidence>
<dbReference type="InterPro" id="IPR016032">
    <property type="entry name" value="Sig_transdc_resp-reg_C-effctor"/>
</dbReference>
<dbReference type="CDD" id="cd00383">
    <property type="entry name" value="trans_reg_C"/>
    <property type="match status" value="1"/>
</dbReference>
<dbReference type="InterPro" id="IPR001867">
    <property type="entry name" value="OmpR/PhoB-type_DNA-bd"/>
</dbReference>
<evidence type="ECO:0000256" key="2">
    <source>
        <dbReference type="ARBA" id="ARBA00023015"/>
    </source>
</evidence>
<dbReference type="PROSITE" id="PS51755">
    <property type="entry name" value="OMPR_PHOB"/>
    <property type="match status" value="1"/>
</dbReference>
<proteinExistence type="predicted"/>
<keyword evidence="1 5" id="KW-0597">Phosphoprotein</keyword>
<accession>A0ABT9NL14</accession>
<feature type="domain" description="Response regulatory" evidence="7">
    <location>
        <begin position="5"/>
        <end position="118"/>
    </location>
</feature>
<dbReference type="GO" id="GO:0003677">
    <property type="term" value="F:DNA binding"/>
    <property type="evidence" value="ECO:0007669"/>
    <property type="project" value="UniProtKB-KW"/>
</dbReference>
<evidence type="ECO:0000313" key="9">
    <source>
        <dbReference type="EMBL" id="MDP9821104.1"/>
    </source>
</evidence>
<dbReference type="Pfam" id="PF00072">
    <property type="entry name" value="Response_reg"/>
    <property type="match status" value="1"/>
</dbReference>
<dbReference type="SMART" id="SM00862">
    <property type="entry name" value="Trans_reg_C"/>
    <property type="match status" value="1"/>
</dbReference>
<keyword evidence="2" id="KW-0805">Transcription regulation</keyword>
<reference evidence="9 10" key="1">
    <citation type="submission" date="2023-07" db="EMBL/GenBank/DDBJ databases">
        <title>Sequencing the genomes of 1000 actinobacteria strains.</title>
        <authorList>
            <person name="Klenk H.-P."/>
        </authorList>
    </citation>
    <scope>NUCLEOTIDE SEQUENCE [LARGE SCALE GENOMIC DNA]</scope>
    <source>
        <strain evidence="9 10">GD13</strain>
    </source>
</reference>
<dbReference type="RefSeq" id="WP_306824849.1">
    <property type="nucleotide sequence ID" value="NZ_JAUSQM010000001.1"/>
</dbReference>
<name>A0ABT9NL14_9ACTN</name>
<evidence type="ECO:0000256" key="1">
    <source>
        <dbReference type="ARBA" id="ARBA00022553"/>
    </source>
</evidence>
<dbReference type="Proteomes" id="UP001240447">
    <property type="component" value="Unassembled WGS sequence"/>
</dbReference>
<gene>
    <name evidence="9" type="ORF">J2S59_000913</name>
</gene>
<keyword evidence="10" id="KW-1185">Reference proteome</keyword>
<protein>
    <submittedName>
        <fullName evidence="9">DNA-binding response OmpR family regulator</fullName>
    </submittedName>
</protein>
<evidence type="ECO:0000259" key="7">
    <source>
        <dbReference type="PROSITE" id="PS50110"/>
    </source>
</evidence>
<dbReference type="SMART" id="SM00448">
    <property type="entry name" value="REC"/>
    <property type="match status" value="1"/>
</dbReference>
<dbReference type="PANTHER" id="PTHR48111:SF4">
    <property type="entry name" value="DNA-BINDING DUAL TRANSCRIPTIONAL REGULATOR OMPR"/>
    <property type="match status" value="1"/>
</dbReference>
<feature type="modified residue" description="4-aspartylphosphate" evidence="5">
    <location>
        <position position="54"/>
    </location>
</feature>